<feature type="transmembrane region" description="Helical" evidence="6">
    <location>
        <begin position="163"/>
        <end position="181"/>
    </location>
</feature>
<feature type="region of interest" description="Disordered" evidence="5">
    <location>
        <begin position="196"/>
        <end position="224"/>
    </location>
</feature>
<dbReference type="PANTHER" id="PTHR23507">
    <property type="entry name" value="ZGC:174356"/>
    <property type="match status" value="1"/>
</dbReference>
<evidence type="ECO:0000256" key="7">
    <source>
        <dbReference type="SAM" id="SignalP"/>
    </source>
</evidence>
<evidence type="ECO:0000256" key="5">
    <source>
        <dbReference type="SAM" id="MobiDB-lite"/>
    </source>
</evidence>
<dbReference type="Proteomes" id="UP000298061">
    <property type="component" value="Unassembled WGS sequence"/>
</dbReference>
<evidence type="ECO:0000256" key="1">
    <source>
        <dbReference type="ARBA" id="ARBA00004141"/>
    </source>
</evidence>
<accession>A0A4Y9ZPS2</accession>
<comment type="caution">
    <text evidence="8">The sequence shown here is derived from an EMBL/GenBank/DDBJ whole genome shotgun (WGS) entry which is preliminary data.</text>
</comment>
<reference evidence="8 9" key="1">
    <citation type="submission" date="2019-02" db="EMBL/GenBank/DDBJ databases">
        <title>Genome sequencing of the rare red list fungi Hericium alpestre (H. flagellum).</title>
        <authorList>
            <person name="Buettner E."/>
            <person name="Kellner H."/>
        </authorList>
    </citation>
    <scope>NUCLEOTIDE SEQUENCE [LARGE SCALE GENOMIC DNA]</scope>
    <source>
        <strain evidence="8 9">DSM 108284</strain>
    </source>
</reference>
<dbReference type="GO" id="GO:0016020">
    <property type="term" value="C:membrane"/>
    <property type="evidence" value="ECO:0007669"/>
    <property type="project" value="UniProtKB-SubCell"/>
</dbReference>
<evidence type="ECO:0000256" key="4">
    <source>
        <dbReference type="ARBA" id="ARBA00023136"/>
    </source>
</evidence>
<feature type="signal peptide" evidence="7">
    <location>
        <begin position="1"/>
        <end position="24"/>
    </location>
</feature>
<dbReference type="PANTHER" id="PTHR23507:SF1">
    <property type="entry name" value="FI18259P1-RELATED"/>
    <property type="match status" value="1"/>
</dbReference>
<feature type="compositionally biased region" description="Basic and acidic residues" evidence="5">
    <location>
        <begin position="209"/>
        <end position="224"/>
    </location>
</feature>
<proteinExistence type="predicted"/>
<feature type="chain" id="PRO_5021242121" description="Major facilitator superfamily (MFS) profile domain-containing protein" evidence="7">
    <location>
        <begin position="25"/>
        <end position="241"/>
    </location>
</feature>
<keyword evidence="9" id="KW-1185">Reference proteome</keyword>
<evidence type="ECO:0000256" key="2">
    <source>
        <dbReference type="ARBA" id="ARBA00022692"/>
    </source>
</evidence>
<gene>
    <name evidence="8" type="ORF">EWM64_g7762</name>
</gene>
<keyword evidence="7" id="KW-0732">Signal</keyword>
<evidence type="ECO:0000256" key="6">
    <source>
        <dbReference type="SAM" id="Phobius"/>
    </source>
</evidence>
<evidence type="ECO:0000313" key="8">
    <source>
        <dbReference type="EMBL" id="TFY76250.1"/>
    </source>
</evidence>
<dbReference type="OrthoDB" id="3026777at2759"/>
<keyword evidence="2 6" id="KW-0812">Transmembrane</keyword>
<evidence type="ECO:0000256" key="3">
    <source>
        <dbReference type="ARBA" id="ARBA00022989"/>
    </source>
</evidence>
<evidence type="ECO:0000313" key="9">
    <source>
        <dbReference type="Proteomes" id="UP000298061"/>
    </source>
</evidence>
<name>A0A4Y9ZPS2_9AGAM</name>
<evidence type="ECO:0008006" key="10">
    <source>
        <dbReference type="Google" id="ProtNLM"/>
    </source>
</evidence>
<keyword evidence="4 6" id="KW-0472">Membrane</keyword>
<dbReference type="AlphaFoldDB" id="A0A4Y9ZPS2"/>
<dbReference type="InterPro" id="IPR036259">
    <property type="entry name" value="MFS_trans_sf"/>
</dbReference>
<dbReference type="SUPFAM" id="SSF103473">
    <property type="entry name" value="MFS general substrate transporter"/>
    <property type="match status" value="1"/>
</dbReference>
<feature type="transmembrane region" description="Helical" evidence="6">
    <location>
        <begin position="126"/>
        <end position="151"/>
    </location>
</feature>
<sequence>MSLLWVTRAINLLLILPGTPNILTSSYYNANIAFPAAVLTYFAPRVAATAPTSVKLASALSFDRRVAAICFFTDATANALVTLSPTSSQVLFIIFTSLNSLTSGGNPALHSLGAVSLQAMGKGGEVGLVFGALGLVNAVAHIVAPAIYAGIYGATVAVFPKAMFVMSAILLYIAVCMLLGIRPFIHVFADTEAVASEPPSDAESDETEGQGKRGRGLEREDVHEQVRRASIMRVSISEEGS</sequence>
<protein>
    <recommendedName>
        <fullName evidence="10">Major facilitator superfamily (MFS) profile domain-containing protein</fullName>
    </recommendedName>
</protein>
<dbReference type="GO" id="GO:0022857">
    <property type="term" value="F:transmembrane transporter activity"/>
    <property type="evidence" value="ECO:0007669"/>
    <property type="project" value="TreeGrafter"/>
</dbReference>
<comment type="subcellular location">
    <subcellularLocation>
        <location evidence="1">Membrane</location>
        <topology evidence="1">Multi-pass membrane protein</topology>
    </subcellularLocation>
</comment>
<dbReference type="EMBL" id="SFCI01001266">
    <property type="protein sequence ID" value="TFY76250.1"/>
    <property type="molecule type" value="Genomic_DNA"/>
</dbReference>
<organism evidence="8 9">
    <name type="scientific">Hericium alpestre</name>
    <dbReference type="NCBI Taxonomy" id="135208"/>
    <lineage>
        <taxon>Eukaryota</taxon>
        <taxon>Fungi</taxon>
        <taxon>Dikarya</taxon>
        <taxon>Basidiomycota</taxon>
        <taxon>Agaricomycotina</taxon>
        <taxon>Agaricomycetes</taxon>
        <taxon>Russulales</taxon>
        <taxon>Hericiaceae</taxon>
        <taxon>Hericium</taxon>
    </lineage>
</organism>
<keyword evidence="3 6" id="KW-1133">Transmembrane helix</keyword>